<sequence>MTNPSDPGHHSRPPAPGPQGGPPGPPPHSQQQHPGAVPGPRPPDPAYGPREQQQGWTSPPRDQAGKGVLGTLFDMNFDHMITPMLVKIIYALALVPITLNSLLIGWYALAFLRNGPAAVGLLLLVAAPLIWVFQVLVTRIFLEFVINQFKISEHLRAIKDKD</sequence>
<reference evidence="3 4" key="1">
    <citation type="submission" date="2019-06" db="EMBL/GenBank/DDBJ databases">
        <title>Sequencing the genomes of 1000 actinobacteria strains.</title>
        <authorList>
            <person name="Klenk H.-P."/>
        </authorList>
    </citation>
    <scope>NUCLEOTIDE SEQUENCE [LARGE SCALE GENOMIC DNA]</scope>
    <source>
        <strain evidence="3 4">DSM 45043</strain>
    </source>
</reference>
<proteinExistence type="predicted"/>
<accession>A0A543IAV6</accession>
<protein>
    <submittedName>
        <fullName evidence="3">Uncharacterized protein DUF4282</fullName>
    </submittedName>
</protein>
<name>A0A543IAV6_9ACTN</name>
<dbReference type="AlphaFoldDB" id="A0A543IAV6"/>
<evidence type="ECO:0000313" key="3">
    <source>
        <dbReference type="EMBL" id="TQM67661.1"/>
    </source>
</evidence>
<gene>
    <name evidence="3" type="ORF">FHX41_1279</name>
</gene>
<dbReference type="RefSeq" id="WP_141966620.1">
    <property type="nucleotide sequence ID" value="NZ_VFPO01000001.1"/>
</dbReference>
<evidence type="ECO:0000313" key="4">
    <source>
        <dbReference type="Proteomes" id="UP000316706"/>
    </source>
</evidence>
<keyword evidence="2" id="KW-1133">Transmembrane helix</keyword>
<feature type="transmembrane region" description="Helical" evidence="2">
    <location>
        <begin position="88"/>
        <end position="109"/>
    </location>
</feature>
<dbReference type="InterPro" id="IPR025557">
    <property type="entry name" value="DUF4282"/>
</dbReference>
<evidence type="ECO:0000256" key="2">
    <source>
        <dbReference type="SAM" id="Phobius"/>
    </source>
</evidence>
<organism evidence="3 4">
    <name type="scientific">Actinomadura hallensis</name>
    <dbReference type="NCBI Taxonomy" id="337895"/>
    <lineage>
        <taxon>Bacteria</taxon>
        <taxon>Bacillati</taxon>
        <taxon>Actinomycetota</taxon>
        <taxon>Actinomycetes</taxon>
        <taxon>Streptosporangiales</taxon>
        <taxon>Thermomonosporaceae</taxon>
        <taxon>Actinomadura</taxon>
    </lineage>
</organism>
<dbReference type="OrthoDB" id="3481558at2"/>
<feature type="region of interest" description="Disordered" evidence="1">
    <location>
        <begin position="1"/>
        <end position="63"/>
    </location>
</feature>
<comment type="caution">
    <text evidence="3">The sequence shown here is derived from an EMBL/GenBank/DDBJ whole genome shotgun (WGS) entry which is preliminary data.</text>
</comment>
<keyword evidence="2" id="KW-0812">Transmembrane</keyword>
<evidence type="ECO:0000256" key="1">
    <source>
        <dbReference type="SAM" id="MobiDB-lite"/>
    </source>
</evidence>
<keyword evidence="2" id="KW-0472">Membrane</keyword>
<dbReference type="EMBL" id="VFPO01000001">
    <property type="protein sequence ID" value="TQM67661.1"/>
    <property type="molecule type" value="Genomic_DNA"/>
</dbReference>
<keyword evidence="4" id="KW-1185">Reference proteome</keyword>
<feature type="compositionally biased region" description="Pro residues" evidence="1">
    <location>
        <begin position="37"/>
        <end position="46"/>
    </location>
</feature>
<feature type="compositionally biased region" description="Pro residues" evidence="1">
    <location>
        <begin position="13"/>
        <end position="28"/>
    </location>
</feature>
<dbReference type="Pfam" id="PF14110">
    <property type="entry name" value="DUF4282"/>
    <property type="match status" value="1"/>
</dbReference>
<feature type="transmembrane region" description="Helical" evidence="2">
    <location>
        <begin position="121"/>
        <end position="142"/>
    </location>
</feature>
<dbReference type="Proteomes" id="UP000316706">
    <property type="component" value="Unassembled WGS sequence"/>
</dbReference>